<dbReference type="Gene3D" id="3.20.190.20">
    <property type="match status" value="1"/>
</dbReference>
<keyword evidence="3" id="KW-0378">Hydrolase</keyword>
<sequence length="635" mass="70742">MASLVRMARNLFSSSFYSHLLKDRAVAQPATKAIQNAVSQPLSVVRNNITQQIKSKLRSEKQLFFTSSASLFKGYNFRNRRLPVTKAREAYATQNTAVELALNSVVKVFTVSCSPNYLLPWQNKSQRETMGSAAAPTKQFCSLAASNSSKPFIAQQQQLPPPITFAPQQLLHPPTVLLSGFVILGRKILTNAHVVADHTFVLVRKHGCPTKYRAEVKAVGHECDLAILTIESEEFWDGMNPLELGDVPFLQDAVAVVGYPQACDTFSKNLKYVIPSEGSFVQRKKELSGDNISVTKGVVSRVEPTQYVHGASQLMAIQIDAAINPGNSGGPAIMSNKVAGVAFQNLSGAENIGYIIPVPVIKHFISGVEENGKYIGFCSLGLSCQTTENVHLRNHFSMRPDKTGVIVSKINPLSDAYKILKKDDIILSFDGVLLANDGTVPFRNRERITFDHLVSMKKPNEKAIVRVLRDGQEHEFSIILQPIQPLVPVHQFDKLPSYYIFAGLVFVPLTQPYLHEYGEDWYNTSPRRLCERALRELPKKANQQLVILSQVLMDDINAGYERLAELQVLKVNGTEIDNLKHLRQLVQSCNAEFLRIDLDDERVIVLNYEMAKCATSSILKRHRIPSSVSIDLDTE</sequence>
<evidence type="ECO:0000256" key="2">
    <source>
        <dbReference type="ARBA" id="ARBA00022670"/>
    </source>
</evidence>
<dbReference type="SUPFAM" id="SSF50156">
    <property type="entry name" value="PDZ domain-like"/>
    <property type="match status" value="1"/>
</dbReference>
<keyword evidence="4" id="KW-0720">Serine protease</keyword>
<dbReference type="Gene3D" id="2.30.42.10">
    <property type="match status" value="1"/>
</dbReference>
<dbReference type="InterPro" id="IPR001940">
    <property type="entry name" value="Peptidase_S1C"/>
</dbReference>
<dbReference type="Proteomes" id="UP000053144">
    <property type="component" value="Unassembled WGS sequence"/>
</dbReference>
<dbReference type="InterPro" id="IPR036034">
    <property type="entry name" value="PDZ_sf"/>
</dbReference>
<dbReference type="PRINTS" id="PR00834">
    <property type="entry name" value="PROTEASES2C"/>
</dbReference>
<dbReference type="EMBL" id="KQ258265">
    <property type="protein sequence ID" value="KOM25361.1"/>
    <property type="molecule type" value="Genomic_DNA"/>
</dbReference>
<gene>
    <name evidence="6" type="ORF">LR48_Vigan102s001900</name>
</gene>
<evidence type="ECO:0000256" key="3">
    <source>
        <dbReference type="ARBA" id="ARBA00022801"/>
    </source>
</evidence>
<dbReference type="InterPro" id="IPR046449">
    <property type="entry name" value="DEGP_PDZ_sf"/>
</dbReference>
<dbReference type="STRING" id="3914.A0A0L9T4T2"/>
<dbReference type="InterPro" id="IPR041517">
    <property type="entry name" value="DEGP_PDZ"/>
</dbReference>
<comment type="similarity">
    <text evidence="1">Belongs to the peptidase S1C family.</text>
</comment>
<reference evidence="7" key="1">
    <citation type="journal article" date="2015" name="Proc. Natl. Acad. Sci. U.S.A.">
        <title>Genome sequencing of adzuki bean (Vigna angularis) provides insight into high starch and low fat accumulation and domestication.</title>
        <authorList>
            <person name="Yang K."/>
            <person name="Tian Z."/>
            <person name="Chen C."/>
            <person name="Luo L."/>
            <person name="Zhao B."/>
            <person name="Wang Z."/>
            <person name="Yu L."/>
            <person name="Li Y."/>
            <person name="Sun Y."/>
            <person name="Li W."/>
            <person name="Chen Y."/>
            <person name="Li Y."/>
            <person name="Zhang Y."/>
            <person name="Ai D."/>
            <person name="Zhao J."/>
            <person name="Shang C."/>
            <person name="Ma Y."/>
            <person name="Wu B."/>
            <person name="Wang M."/>
            <person name="Gao L."/>
            <person name="Sun D."/>
            <person name="Zhang P."/>
            <person name="Guo F."/>
            <person name="Wang W."/>
            <person name="Li Y."/>
            <person name="Wang J."/>
            <person name="Varshney R.K."/>
            <person name="Wang J."/>
            <person name="Ling H.Q."/>
            <person name="Wan P."/>
        </authorList>
    </citation>
    <scope>NUCLEOTIDE SEQUENCE</scope>
    <source>
        <strain evidence="7">cv. Jingnong 6</strain>
    </source>
</reference>
<dbReference type="Pfam" id="PF17815">
    <property type="entry name" value="PDZ_3"/>
    <property type="match status" value="1"/>
</dbReference>
<dbReference type="GO" id="GO:0004252">
    <property type="term" value="F:serine-type endopeptidase activity"/>
    <property type="evidence" value="ECO:0007669"/>
    <property type="project" value="InterPro"/>
</dbReference>
<dbReference type="Gene3D" id="2.40.10.10">
    <property type="entry name" value="Trypsin-like serine proteases"/>
    <property type="match status" value="2"/>
</dbReference>
<dbReference type="PANTHER" id="PTHR45980:SF9">
    <property type="entry name" value="PROTEASE DO-LIKE 10, MITOCHONDRIAL-RELATED"/>
    <property type="match status" value="1"/>
</dbReference>
<dbReference type="AlphaFoldDB" id="A0A0L9T4T2"/>
<proteinExistence type="inferred from homology"/>
<protein>
    <recommendedName>
        <fullName evidence="5">Protease Do-like PDZ domain-containing protein</fullName>
    </recommendedName>
</protein>
<accession>A0A0L9T4T2</accession>
<dbReference type="InterPro" id="IPR009003">
    <property type="entry name" value="Peptidase_S1_PA"/>
</dbReference>
<dbReference type="Pfam" id="PF13365">
    <property type="entry name" value="Trypsin_2"/>
    <property type="match status" value="1"/>
</dbReference>
<dbReference type="OMA" id="LIENCDT"/>
<evidence type="ECO:0000256" key="1">
    <source>
        <dbReference type="ARBA" id="ARBA00010541"/>
    </source>
</evidence>
<dbReference type="SUPFAM" id="SSF50494">
    <property type="entry name" value="Trypsin-like serine proteases"/>
    <property type="match status" value="1"/>
</dbReference>
<evidence type="ECO:0000313" key="7">
    <source>
        <dbReference type="Proteomes" id="UP000053144"/>
    </source>
</evidence>
<evidence type="ECO:0000256" key="4">
    <source>
        <dbReference type="ARBA" id="ARBA00022825"/>
    </source>
</evidence>
<keyword evidence="2" id="KW-0645">Protease</keyword>
<evidence type="ECO:0000313" key="6">
    <source>
        <dbReference type="EMBL" id="KOM25361.1"/>
    </source>
</evidence>
<dbReference type="Gramene" id="KOM25361">
    <property type="protein sequence ID" value="KOM25361"/>
    <property type="gene ID" value="LR48_Vigan102s001900"/>
</dbReference>
<dbReference type="InterPro" id="IPR043504">
    <property type="entry name" value="Peptidase_S1_PA_chymotrypsin"/>
</dbReference>
<evidence type="ECO:0000259" key="5">
    <source>
        <dbReference type="Pfam" id="PF17815"/>
    </source>
</evidence>
<organism evidence="6 7">
    <name type="scientific">Phaseolus angularis</name>
    <name type="common">Azuki bean</name>
    <name type="synonym">Vigna angularis</name>
    <dbReference type="NCBI Taxonomy" id="3914"/>
    <lineage>
        <taxon>Eukaryota</taxon>
        <taxon>Viridiplantae</taxon>
        <taxon>Streptophyta</taxon>
        <taxon>Embryophyta</taxon>
        <taxon>Tracheophyta</taxon>
        <taxon>Spermatophyta</taxon>
        <taxon>Magnoliopsida</taxon>
        <taxon>eudicotyledons</taxon>
        <taxon>Gunneridae</taxon>
        <taxon>Pentapetalae</taxon>
        <taxon>rosids</taxon>
        <taxon>fabids</taxon>
        <taxon>Fabales</taxon>
        <taxon>Fabaceae</taxon>
        <taxon>Papilionoideae</taxon>
        <taxon>50 kb inversion clade</taxon>
        <taxon>NPAAA clade</taxon>
        <taxon>indigoferoid/millettioid clade</taxon>
        <taxon>Phaseoleae</taxon>
        <taxon>Vigna</taxon>
    </lineage>
</organism>
<dbReference type="GO" id="GO:0006508">
    <property type="term" value="P:proteolysis"/>
    <property type="evidence" value="ECO:0007669"/>
    <property type="project" value="UniProtKB-KW"/>
</dbReference>
<name>A0A0L9T4T2_PHAAN</name>
<dbReference type="PANTHER" id="PTHR45980">
    <property type="match status" value="1"/>
</dbReference>
<feature type="domain" description="Protease Do-like PDZ" evidence="5">
    <location>
        <begin position="487"/>
        <end position="631"/>
    </location>
</feature>